<organism evidence="1 2">
    <name type="scientific">Holothuria leucospilota</name>
    <name type="common">Black long sea cucumber</name>
    <name type="synonym">Mertensiothuria leucospilota</name>
    <dbReference type="NCBI Taxonomy" id="206669"/>
    <lineage>
        <taxon>Eukaryota</taxon>
        <taxon>Metazoa</taxon>
        <taxon>Echinodermata</taxon>
        <taxon>Eleutherozoa</taxon>
        <taxon>Echinozoa</taxon>
        <taxon>Holothuroidea</taxon>
        <taxon>Aspidochirotacea</taxon>
        <taxon>Aspidochirotida</taxon>
        <taxon>Holothuriidae</taxon>
        <taxon>Holothuria</taxon>
    </lineage>
</organism>
<evidence type="ECO:0000313" key="1">
    <source>
        <dbReference type="EMBL" id="KAJ8041765.1"/>
    </source>
</evidence>
<dbReference type="EMBL" id="JAIZAY010000005">
    <property type="protein sequence ID" value="KAJ8041765.1"/>
    <property type="molecule type" value="Genomic_DNA"/>
</dbReference>
<name>A0A9Q1CBP9_HOLLE</name>
<reference evidence="1" key="1">
    <citation type="submission" date="2021-10" db="EMBL/GenBank/DDBJ databases">
        <title>Tropical sea cucumber genome reveals ecological adaptation and Cuvierian tubules defense mechanism.</title>
        <authorList>
            <person name="Chen T."/>
        </authorList>
    </citation>
    <scope>NUCLEOTIDE SEQUENCE</scope>
    <source>
        <strain evidence="1">Nanhai2018</strain>
        <tissue evidence="1">Muscle</tissue>
    </source>
</reference>
<proteinExistence type="predicted"/>
<sequence length="76" mass="9041">MRCCFLQFKYGSYFGSGITMYAVKGPNPERGLYEGLIFATSMNCLFEQKETEIYICYVLRKRTLYVIRAEMEQYYL</sequence>
<protein>
    <submittedName>
        <fullName evidence="1">Uncharacterized protein</fullName>
    </submittedName>
</protein>
<comment type="caution">
    <text evidence="1">The sequence shown here is derived from an EMBL/GenBank/DDBJ whole genome shotgun (WGS) entry which is preliminary data.</text>
</comment>
<accession>A0A9Q1CBP9</accession>
<evidence type="ECO:0000313" key="2">
    <source>
        <dbReference type="Proteomes" id="UP001152320"/>
    </source>
</evidence>
<dbReference type="AlphaFoldDB" id="A0A9Q1CBP9"/>
<gene>
    <name evidence="1" type="ORF">HOLleu_12670</name>
</gene>
<dbReference type="Proteomes" id="UP001152320">
    <property type="component" value="Chromosome 5"/>
</dbReference>
<keyword evidence="2" id="KW-1185">Reference proteome</keyword>